<keyword evidence="1" id="KW-0472">Membrane</keyword>
<feature type="transmembrane region" description="Helical" evidence="1">
    <location>
        <begin position="45"/>
        <end position="66"/>
    </location>
</feature>
<dbReference type="Proteomes" id="UP000317176">
    <property type="component" value="Unassembled WGS sequence"/>
</dbReference>
<dbReference type="PROSITE" id="PS50042">
    <property type="entry name" value="CNMP_BINDING_3"/>
    <property type="match status" value="1"/>
</dbReference>
<dbReference type="SMART" id="SM00100">
    <property type="entry name" value="cNMP"/>
    <property type="match status" value="1"/>
</dbReference>
<organism evidence="3 4">
    <name type="scientific">Bradyrhizobium daqingense</name>
    <dbReference type="NCBI Taxonomy" id="993502"/>
    <lineage>
        <taxon>Bacteria</taxon>
        <taxon>Pseudomonadati</taxon>
        <taxon>Pseudomonadota</taxon>
        <taxon>Alphaproteobacteria</taxon>
        <taxon>Hyphomicrobiales</taxon>
        <taxon>Nitrobacteraceae</taxon>
        <taxon>Bradyrhizobium</taxon>
    </lineage>
</organism>
<feature type="domain" description="Cyclic nucleotide-binding" evidence="2">
    <location>
        <begin position="92"/>
        <end position="171"/>
    </location>
</feature>
<dbReference type="Gene3D" id="2.60.120.10">
    <property type="entry name" value="Jelly Rolls"/>
    <property type="match status" value="1"/>
</dbReference>
<evidence type="ECO:0000259" key="2">
    <source>
        <dbReference type="PROSITE" id="PS50042"/>
    </source>
</evidence>
<dbReference type="OrthoDB" id="8086566at2"/>
<keyword evidence="1" id="KW-0812">Transmembrane</keyword>
<dbReference type="InterPro" id="IPR000595">
    <property type="entry name" value="cNMP-bd_dom"/>
</dbReference>
<reference evidence="3 4" key="1">
    <citation type="journal article" date="2015" name="Stand. Genomic Sci.">
        <title>Genomic Encyclopedia of Bacterial and Archaeal Type Strains, Phase III: the genomes of soil and plant-associated and newly described type strains.</title>
        <authorList>
            <person name="Whitman W.B."/>
            <person name="Woyke T."/>
            <person name="Klenk H.P."/>
            <person name="Zhou Y."/>
            <person name="Lilburn T.G."/>
            <person name="Beck B.J."/>
            <person name="De Vos P."/>
            <person name="Vandamme P."/>
            <person name="Eisen J.A."/>
            <person name="Garrity G."/>
            <person name="Hugenholtz P."/>
            <person name="Kyrpides N.C."/>
        </authorList>
    </citation>
    <scope>NUCLEOTIDE SEQUENCE [LARGE SCALE GENOMIC DNA]</scope>
    <source>
        <strain evidence="3 4">CGMCC 1.10947</strain>
    </source>
</reference>
<keyword evidence="1" id="KW-1133">Transmembrane helix</keyword>
<dbReference type="CDD" id="cd00038">
    <property type="entry name" value="CAP_ED"/>
    <property type="match status" value="1"/>
</dbReference>
<evidence type="ECO:0000256" key="1">
    <source>
        <dbReference type="SAM" id="Phobius"/>
    </source>
</evidence>
<dbReference type="InterPro" id="IPR014710">
    <property type="entry name" value="RmlC-like_jellyroll"/>
</dbReference>
<dbReference type="EMBL" id="VLKL01000031">
    <property type="protein sequence ID" value="TWH95690.1"/>
    <property type="molecule type" value="Genomic_DNA"/>
</dbReference>
<proteinExistence type="predicted"/>
<gene>
    <name evidence="3" type="ORF">IQ17_06585</name>
</gene>
<dbReference type="RefSeq" id="WP_145642421.1">
    <property type="nucleotide sequence ID" value="NZ_CP088014.1"/>
</dbReference>
<accession>A0A562KJW5</accession>
<name>A0A562KJW5_9BRAD</name>
<protein>
    <submittedName>
        <fullName evidence="3">Cyclic nucleotide-binding domain-containing protein</fullName>
    </submittedName>
</protein>
<evidence type="ECO:0000313" key="4">
    <source>
        <dbReference type="Proteomes" id="UP000317176"/>
    </source>
</evidence>
<comment type="caution">
    <text evidence="3">The sequence shown here is derived from an EMBL/GenBank/DDBJ whole genome shotgun (WGS) entry which is preliminary data.</text>
</comment>
<dbReference type="Pfam" id="PF00027">
    <property type="entry name" value="cNMP_binding"/>
    <property type="match status" value="1"/>
</dbReference>
<dbReference type="AlphaFoldDB" id="A0A562KJW5"/>
<dbReference type="PANTHER" id="PTHR23011">
    <property type="entry name" value="CYCLIC NUCLEOTIDE-BINDING DOMAIN CONTAINING PROTEIN"/>
    <property type="match status" value="1"/>
</dbReference>
<keyword evidence="4" id="KW-1185">Reference proteome</keyword>
<dbReference type="InterPro" id="IPR018490">
    <property type="entry name" value="cNMP-bd_dom_sf"/>
</dbReference>
<dbReference type="SUPFAM" id="SSF51206">
    <property type="entry name" value="cAMP-binding domain-like"/>
    <property type="match status" value="1"/>
</dbReference>
<sequence>MTLIEAIGYLASALVLLTFCMSTMLSLRAVAICSNFAFISYGFGAGLYPVLVLHVVLLPLNIVLLVRMMILLRKAKLAAATDLSPLWMQPFMWPKHFKAGETIFRKGQHADLLYMVASGEVGLPEIDQRLSAGDLFGEIGLFSLERRRTQTAVAATNVDLLCISDAALKKLCERNPGLSLYFLRLTATRMTQNASRLPPIGAGAHSD</sequence>
<dbReference type="PANTHER" id="PTHR23011:SF28">
    <property type="entry name" value="CYCLIC NUCLEOTIDE-BINDING DOMAIN CONTAINING PROTEIN"/>
    <property type="match status" value="1"/>
</dbReference>
<evidence type="ECO:0000313" key="3">
    <source>
        <dbReference type="EMBL" id="TWH95690.1"/>
    </source>
</evidence>